<proteinExistence type="predicted"/>
<dbReference type="Proteomes" id="UP001652625">
    <property type="component" value="Chromosome 03"/>
</dbReference>
<accession>A0ABM4BGG6</accession>
<evidence type="ECO:0000313" key="2">
    <source>
        <dbReference type="RefSeq" id="XP_065648084.1"/>
    </source>
</evidence>
<evidence type="ECO:0000313" key="1">
    <source>
        <dbReference type="Proteomes" id="UP001652625"/>
    </source>
</evidence>
<dbReference type="RefSeq" id="XP_065648084.1">
    <property type="nucleotide sequence ID" value="XM_065792012.1"/>
</dbReference>
<name>A0ABM4BGG6_HYDVU</name>
<sequence length="182" mass="21292">MMPPKKKIERVDDTFLVGKRNCTIPNNKFATTQEILQYYNFLRKSKPEVKLSFIVGCPNKSGSFSPNCPTSQLHCCIISKLVVPWTRGGFEVITTQKLRIKVTKMVQDWMKLKSLSKRNNAAEVKKRKNFKENMKKVFWIGENPLNMIEKIRKDRLRNQNDKEEDIAFLKDQLEERKVRGIG</sequence>
<gene>
    <name evidence="2" type="primary">LOC136077856</name>
</gene>
<reference evidence="2" key="1">
    <citation type="submission" date="2025-08" db="UniProtKB">
        <authorList>
            <consortium name="RefSeq"/>
        </authorList>
    </citation>
    <scope>IDENTIFICATION</scope>
</reference>
<organism evidence="1 2">
    <name type="scientific">Hydra vulgaris</name>
    <name type="common">Hydra</name>
    <name type="synonym">Hydra attenuata</name>
    <dbReference type="NCBI Taxonomy" id="6087"/>
    <lineage>
        <taxon>Eukaryota</taxon>
        <taxon>Metazoa</taxon>
        <taxon>Cnidaria</taxon>
        <taxon>Hydrozoa</taxon>
        <taxon>Hydroidolina</taxon>
        <taxon>Anthoathecata</taxon>
        <taxon>Aplanulata</taxon>
        <taxon>Hydridae</taxon>
        <taxon>Hydra</taxon>
    </lineage>
</organism>
<protein>
    <submittedName>
        <fullName evidence="2">Uncharacterized protein LOC136077856</fullName>
    </submittedName>
</protein>
<keyword evidence="1" id="KW-1185">Reference proteome</keyword>
<dbReference type="GeneID" id="136077856"/>